<dbReference type="Pfam" id="PF20151">
    <property type="entry name" value="DUF6533"/>
    <property type="match status" value="1"/>
</dbReference>
<feature type="transmembrane region" description="Helical" evidence="1">
    <location>
        <begin position="102"/>
        <end position="123"/>
    </location>
</feature>
<feature type="transmembrane region" description="Helical" evidence="1">
    <location>
        <begin position="175"/>
        <end position="199"/>
    </location>
</feature>
<dbReference type="EMBL" id="KN837129">
    <property type="protein sequence ID" value="KIJ42471.1"/>
    <property type="molecule type" value="Genomic_DNA"/>
</dbReference>
<protein>
    <recommendedName>
        <fullName evidence="2">DUF6533 domain-containing protein</fullName>
    </recommendedName>
</protein>
<keyword evidence="1" id="KW-0472">Membrane</keyword>
<feature type="transmembrane region" description="Helical" evidence="1">
    <location>
        <begin position="135"/>
        <end position="155"/>
    </location>
</feature>
<feature type="domain" description="DUF6533" evidence="2">
    <location>
        <begin position="23"/>
        <end position="66"/>
    </location>
</feature>
<evidence type="ECO:0000313" key="3">
    <source>
        <dbReference type="EMBL" id="KIJ42471.1"/>
    </source>
</evidence>
<organism evidence="3 4">
    <name type="scientific">Sphaerobolus stellatus (strain SS14)</name>
    <dbReference type="NCBI Taxonomy" id="990650"/>
    <lineage>
        <taxon>Eukaryota</taxon>
        <taxon>Fungi</taxon>
        <taxon>Dikarya</taxon>
        <taxon>Basidiomycota</taxon>
        <taxon>Agaricomycotina</taxon>
        <taxon>Agaricomycetes</taxon>
        <taxon>Phallomycetidae</taxon>
        <taxon>Geastrales</taxon>
        <taxon>Sphaerobolaceae</taxon>
        <taxon>Sphaerobolus</taxon>
    </lineage>
</organism>
<dbReference type="InterPro" id="IPR045340">
    <property type="entry name" value="DUF6533"/>
</dbReference>
<reference evidence="3 4" key="1">
    <citation type="submission" date="2014-06" db="EMBL/GenBank/DDBJ databases">
        <title>Evolutionary Origins and Diversification of the Mycorrhizal Mutualists.</title>
        <authorList>
            <consortium name="DOE Joint Genome Institute"/>
            <consortium name="Mycorrhizal Genomics Consortium"/>
            <person name="Kohler A."/>
            <person name="Kuo A."/>
            <person name="Nagy L.G."/>
            <person name="Floudas D."/>
            <person name="Copeland A."/>
            <person name="Barry K.W."/>
            <person name="Cichocki N."/>
            <person name="Veneault-Fourrey C."/>
            <person name="LaButti K."/>
            <person name="Lindquist E.A."/>
            <person name="Lipzen A."/>
            <person name="Lundell T."/>
            <person name="Morin E."/>
            <person name="Murat C."/>
            <person name="Riley R."/>
            <person name="Ohm R."/>
            <person name="Sun H."/>
            <person name="Tunlid A."/>
            <person name="Henrissat B."/>
            <person name="Grigoriev I.V."/>
            <person name="Hibbett D.S."/>
            <person name="Martin F."/>
        </authorList>
    </citation>
    <scope>NUCLEOTIDE SEQUENCE [LARGE SCALE GENOMIC DNA]</scope>
    <source>
        <strain evidence="3 4">SS14</strain>
    </source>
</reference>
<gene>
    <name evidence="3" type="ORF">M422DRAFT_48152</name>
</gene>
<keyword evidence="4" id="KW-1185">Reference proteome</keyword>
<feature type="transmembrane region" description="Helical" evidence="1">
    <location>
        <begin position="20"/>
        <end position="38"/>
    </location>
</feature>
<feature type="transmembrane region" description="Helical" evidence="1">
    <location>
        <begin position="219"/>
        <end position="240"/>
    </location>
</feature>
<keyword evidence="1" id="KW-1133">Transmembrane helix</keyword>
<proteinExistence type="predicted"/>
<evidence type="ECO:0000313" key="4">
    <source>
        <dbReference type="Proteomes" id="UP000054279"/>
    </source>
</evidence>
<accession>A0A0C9VW03</accession>
<evidence type="ECO:0000256" key="1">
    <source>
        <dbReference type="SAM" id="Phobius"/>
    </source>
</evidence>
<dbReference type="Proteomes" id="UP000054279">
    <property type="component" value="Unassembled WGS sequence"/>
</dbReference>
<evidence type="ECO:0000259" key="2">
    <source>
        <dbReference type="Pfam" id="PF20151"/>
    </source>
</evidence>
<dbReference type="AlphaFoldDB" id="A0A0C9VW03"/>
<dbReference type="HOGENOM" id="CLU_1001743_0_0_1"/>
<name>A0A0C9VW03_SPHS4</name>
<keyword evidence="1" id="KW-0812">Transmembrane</keyword>
<feature type="transmembrane region" description="Helical" evidence="1">
    <location>
        <begin position="58"/>
        <end position="90"/>
    </location>
</feature>
<sequence length="278" mass="30707">MADSNSQSLQIMQGISDSQVASYAVVAALALLTYDTLLTLPDEINYIWCSHRWGIPSILYFMARSGCFIELVSLIIPVNSFTLVVIYLFYDGTHAKLQQGMRSGAMTSIGVHGLLLARVYAIAQGNRNVKSVHVVRWQLLLVGFLYVTIFVLNCIRMKAFQCNTSNSDIFSSLDFAFTIVVIGLVFDVSILAITLQHTWCQWRFTIKSGLNDLSTSGTSFSGLLLSQGVIRFFLISAWSLEGAINLKTVRVKITLSGVDGGLENASVLMHNLKDFVDI</sequence>